<sequence length="263" mass="31000">MARLDRGVCTTAWRWRFAEARIVHPLKFHSDHCPIILSLGEQPLPNGNFFHYQAAWFAHPDFIDYVRTIWNHSNELWNNIESLQQGLMKWNREEFGNIFAKKRKLLRRIEGVQRALALNGYSPNLVKLNFLLRQKMEEVLKQEELYWFQRSKEEWIVSGERNTKFYHLAAKVKKKRKLISALQDSNGQWVTDEASLKNLVIQFYKGLFTNDSTYMLSNLEGIACRRIPEELRADLDKPYQKEEVARALFQMAPFKTAGEDGFT</sequence>
<comment type="caution">
    <text evidence="1">The sequence shown here is derived from an EMBL/GenBank/DDBJ whole genome shotgun (WGS) entry which is preliminary data.</text>
</comment>
<organism evidence="1 2">
    <name type="scientific">Manihot esculenta</name>
    <name type="common">Cassava</name>
    <name type="synonym">Jatropha manihot</name>
    <dbReference type="NCBI Taxonomy" id="3983"/>
    <lineage>
        <taxon>Eukaryota</taxon>
        <taxon>Viridiplantae</taxon>
        <taxon>Streptophyta</taxon>
        <taxon>Embryophyta</taxon>
        <taxon>Tracheophyta</taxon>
        <taxon>Spermatophyta</taxon>
        <taxon>Magnoliopsida</taxon>
        <taxon>eudicotyledons</taxon>
        <taxon>Gunneridae</taxon>
        <taxon>Pentapetalae</taxon>
        <taxon>rosids</taxon>
        <taxon>fabids</taxon>
        <taxon>Malpighiales</taxon>
        <taxon>Euphorbiaceae</taxon>
        <taxon>Crotonoideae</taxon>
        <taxon>Manihoteae</taxon>
        <taxon>Manihot</taxon>
    </lineage>
</organism>
<accession>A0ACB7GPX2</accession>
<evidence type="ECO:0000313" key="2">
    <source>
        <dbReference type="Proteomes" id="UP000091857"/>
    </source>
</evidence>
<reference evidence="2" key="1">
    <citation type="journal article" date="2016" name="Nat. Biotechnol.">
        <title>Sequencing wild and cultivated cassava and related species reveals extensive interspecific hybridization and genetic diversity.</title>
        <authorList>
            <person name="Bredeson J.V."/>
            <person name="Lyons J.B."/>
            <person name="Prochnik S.E."/>
            <person name="Wu G.A."/>
            <person name="Ha C.M."/>
            <person name="Edsinger-Gonzales E."/>
            <person name="Grimwood J."/>
            <person name="Schmutz J."/>
            <person name="Rabbi I.Y."/>
            <person name="Egesi C."/>
            <person name="Nauluvula P."/>
            <person name="Lebot V."/>
            <person name="Ndunguru J."/>
            <person name="Mkamilo G."/>
            <person name="Bart R.S."/>
            <person name="Setter T.L."/>
            <person name="Gleadow R.M."/>
            <person name="Kulakow P."/>
            <person name="Ferguson M.E."/>
            <person name="Rounsley S."/>
            <person name="Rokhsar D.S."/>
        </authorList>
    </citation>
    <scope>NUCLEOTIDE SEQUENCE [LARGE SCALE GENOMIC DNA]</scope>
    <source>
        <strain evidence="2">cv. AM560-2</strain>
    </source>
</reference>
<dbReference type="Proteomes" id="UP000091857">
    <property type="component" value="Chromosome 12"/>
</dbReference>
<keyword evidence="2" id="KW-1185">Reference proteome</keyword>
<name>A0ACB7GPX2_MANES</name>
<dbReference type="EMBL" id="CM004398">
    <property type="protein sequence ID" value="KAG8642000.1"/>
    <property type="molecule type" value="Genomic_DNA"/>
</dbReference>
<proteinExistence type="predicted"/>
<gene>
    <name evidence="1" type="ORF">MANES_12G050833v8</name>
</gene>
<evidence type="ECO:0000313" key="1">
    <source>
        <dbReference type="EMBL" id="KAG8642000.1"/>
    </source>
</evidence>
<protein>
    <submittedName>
        <fullName evidence="1">Uncharacterized protein</fullName>
    </submittedName>
</protein>